<proteinExistence type="predicted"/>
<accession>A0A135YQ35</accession>
<dbReference type="Proteomes" id="UP000070326">
    <property type="component" value="Unassembled WGS sequence"/>
</dbReference>
<dbReference type="RefSeq" id="WP_061101908.1">
    <property type="nucleotide sequence ID" value="NZ_KQ961832.1"/>
</dbReference>
<sequence length="175" mass="20455">MSNSIISAIEDLIDELEDSAYNREESYKISKHRNKISFALNHLLKKTKEEIKKISEGRKVEKLYRLALDEYDMPTTSFYASKKRALEELEEFKEKIIEEYVDTEQIDVGAVILLQEIDLNKSEDLYMHVISKVVSEIVIDEEASNKEWLELVECCGMAVALEDCQKMCWKDYEVE</sequence>
<dbReference type="EMBL" id="LSQZ01000069">
    <property type="protein sequence ID" value="KXI11532.1"/>
    <property type="molecule type" value="Genomic_DNA"/>
</dbReference>
<keyword evidence="1" id="KW-0175">Coiled coil</keyword>
<gene>
    <name evidence="2" type="ORF">HMPREF3195_01359</name>
</gene>
<feature type="coiled-coil region" evidence="1">
    <location>
        <begin position="79"/>
        <end position="106"/>
    </location>
</feature>
<dbReference type="STRING" id="1261.HMPREF3195_01359"/>
<reference evidence="2 3" key="1">
    <citation type="submission" date="2016-02" db="EMBL/GenBank/DDBJ databases">
        <authorList>
            <person name="Wen L."/>
            <person name="He K."/>
            <person name="Yang H."/>
        </authorList>
    </citation>
    <scope>NUCLEOTIDE SEQUENCE [LARGE SCALE GENOMIC DNA]</scope>
    <source>
        <strain evidence="2 3">MJR8628A</strain>
    </source>
</reference>
<evidence type="ECO:0000256" key="1">
    <source>
        <dbReference type="SAM" id="Coils"/>
    </source>
</evidence>
<evidence type="ECO:0000313" key="2">
    <source>
        <dbReference type="EMBL" id="KXI11532.1"/>
    </source>
</evidence>
<comment type="caution">
    <text evidence="2">The sequence shown here is derived from an EMBL/GenBank/DDBJ whole genome shotgun (WGS) entry which is preliminary data.</text>
</comment>
<dbReference type="PATRIC" id="fig|1261.5.peg.1362"/>
<organism evidence="2 3">
    <name type="scientific">Peptostreptococcus anaerobius</name>
    <dbReference type="NCBI Taxonomy" id="1261"/>
    <lineage>
        <taxon>Bacteria</taxon>
        <taxon>Bacillati</taxon>
        <taxon>Bacillota</taxon>
        <taxon>Clostridia</taxon>
        <taxon>Peptostreptococcales</taxon>
        <taxon>Peptostreptococcaceae</taxon>
        <taxon>Peptostreptococcus</taxon>
    </lineage>
</organism>
<protein>
    <submittedName>
        <fullName evidence="2">Uncharacterized protein</fullName>
    </submittedName>
</protein>
<name>A0A135YQ35_9FIRM</name>
<evidence type="ECO:0000313" key="3">
    <source>
        <dbReference type="Proteomes" id="UP000070326"/>
    </source>
</evidence>
<dbReference type="AlphaFoldDB" id="A0A135YQ35"/>